<gene>
    <name evidence="5" type="ORF">SAMN02745195_01323</name>
</gene>
<dbReference type="SUPFAM" id="SSF110738">
    <property type="entry name" value="Glycerate kinase I"/>
    <property type="match status" value="1"/>
</dbReference>
<dbReference type="InterPro" id="IPR004381">
    <property type="entry name" value="Glycerate_kinase"/>
</dbReference>
<evidence type="ECO:0000313" key="5">
    <source>
        <dbReference type="EMBL" id="SHE85687.1"/>
    </source>
</evidence>
<evidence type="ECO:0000256" key="3">
    <source>
        <dbReference type="ARBA" id="ARBA00022777"/>
    </source>
</evidence>
<dbReference type="GO" id="GO:0008887">
    <property type="term" value="F:glycerate kinase activity"/>
    <property type="evidence" value="ECO:0007669"/>
    <property type="project" value="UniProtKB-UniRule"/>
</dbReference>
<dbReference type="EMBL" id="FQUR01000010">
    <property type="protein sequence ID" value="SHE85687.1"/>
    <property type="molecule type" value="Genomic_DNA"/>
</dbReference>
<reference evidence="6" key="1">
    <citation type="submission" date="2016-11" db="EMBL/GenBank/DDBJ databases">
        <authorList>
            <person name="Varghese N."/>
            <person name="Submissions S."/>
        </authorList>
    </citation>
    <scope>NUCLEOTIDE SEQUENCE [LARGE SCALE GENOMIC DNA]</scope>
    <source>
        <strain evidence="6">DSM 18761</strain>
    </source>
</reference>
<keyword evidence="2 4" id="KW-0808">Transferase</keyword>
<dbReference type="PIRSF" id="PIRSF006078">
    <property type="entry name" value="GlxK"/>
    <property type="match status" value="1"/>
</dbReference>
<dbReference type="Gene3D" id="3.90.1510.10">
    <property type="entry name" value="Glycerate kinase, domain 2"/>
    <property type="match status" value="1"/>
</dbReference>
<accession>A0A1M4WX16</accession>
<dbReference type="PANTHER" id="PTHR21599:SF0">
    <property type="entry name" value="GLYCERATE KINASE"/>
    <property type="match status" value="1"/>
</dbReference>
<dbReference type="AlphaFoldDB" id="A0A1M4WX16"/>
<dbReference type="Proteomes" id="UP000184127">
    <property type="component" value="Unassembled WGS sequence"/>
</dbReference>
<protein>
    <submittedName>
        <fullName evidence="5">Glycerate kinase</fullName>
    </submittedName>
</protein>
<evidence type="ECO:0000313" key="6">
    <source>
        <dbReference type="Proteomes" id="UP000184127"/>
    </source>
</evidence>
<dbReference type="InterPro" id="IPR018197">
    <property type="entry name" value="Glycerate_kinase_RE-like"/>
</dbReference>
<comment type="similarity">
    <text evidence="1 4">Belongs to the glycerate kinase type-1 family.</text>
</comment>
<dbReference type="NCBIfam" id="TIGR00045">
    <property type="entry name" value="glycerate kinase"/>
    <property type="match status" value="1"/>
</dbReference>
<sequence>MKKREYLGKGQNKLSRRDAYAQSYGGDVMKILIAPDKFKGSLSAFEVANNIEKGILKVFPKAVIEKVPMADGGEGTVESLVDATGGKIIKTNVKDPLFRDIESFYGILGDGKTAVIEMAAASGLYLLKDYERNPMITTTYGTGQLIKHALDKGCRKFIIAIGGSATNDGGTGMATALGVKFYDKDGREIGLGGGELSKIYSIDISNLDERLKECEFIVACDVANPLIGENGASRVYGPQKGATKEMVEVLDKNLEHYGELLEKYFNKKIIDVEGSGAAGGLAAGLMAFLNAQLKSGIEIIIETLKLEEKIKEADIVISGEGKIDFQTAFGKTISGIAKLCKKYNKPLIVIAGTVEDIEKLYEIGVSSIFSTMEKPMSLEDAIKNAPTLLEKSTERIFRLIKALKA</sequence>
<evidence type="ECO:0000256" key="2">
    <source>
        <dbReference type="ARBA" id="ARBA00022679"/>
    </source>
</evidence>
<name>A0A1M4WX16_9THEO</name>
<dbReference type="Pfam" id="PF02595">
    <property type="entry name" value="Gly_kinase"/>
    <property type="match status" value="1"/>
</dbReference>
<dbReference type="InterPro" id="IPR036129">
    <property type="entry name" value="Glycerate_kinase_sf"/>
</dbReference>
<dbReference type="Gene3D" id="3.40.50.10350">
    <property type="entry name" value="Glycerate kinase, domain 1"/>
    <property type="match status" value="1"/>
</dbReference>
<evidence type="ECO:0000256" key="1">
    <source>
        <dbReference type="ARBA" id="ARBA00006284"/>
    </source>
</evidence>
<keyword evidence="6" id="KW-1185">Reference proteome</keyword>
<dbReference type="GO" id="GO:0031388">
    <property type="term" value="P:organic acid phosphorylation"/>
    <property type="evidence" value="ECO:0007669"/>
    <property type="project" value="UniProtKB-UniRule"/>
</dbReference>
<dbReference type="InterPro" id="IPR018193">
    <property type="entry name" value="Glyc_kinase_flavodox-like_fold"/>
</dbReference>
<organism evidence="5 6">
    <name type="scientific">Thermoanaerobacter uzonensis DSM 18761</name>
    <dbReference type="NCBI Taxonomy" id="1123369"/>
    <lineage>
        <taxon>Bacteria</taxon>
        <taxon>Bacillati</taxon>
        <taxon>Bacillota</taxon>
        <taxon>Clostridia</taxon>
        <taxon>Thermoanaerobacterales</taxon>
        <taxon>Thermoanaerobacteraceae</taxon>
        <taxon>Thermoanaerobacter</taxon>
    </lineage>
</organism>
<proteinExistence type="inferred from homology"/>
<evidence type="ECO:0000256" key="4">
    <source>
        <dbReference type="PIRNR" id="PIRNR006078"/>
    </source>
</evidence>
<keyword evidence="3 4" id="KW-0418">Kinase</keyword>
<dbReference type="PANTHER" id="PTHR21599">
    <property type="entry name" value="GLYCERATE KINASE"/>
    <property type="match status" value="1"/>
</dbReference>